<reference evidence="1 2" key="1">
    <citation type="journal article" date="2015" name="Parasit. Vectors">
        <title>Draft genome of the scabies mite.</title>
        <authorList>
            <person name="Rider S.D.Jr."/>
            <person name="Morgan M.S."/>
            <person name="Arlian L.G."/>
        </authorList>
    </citation>
    <scope>NUCLEOTIDE SEQUENCE [LARGE SCALE GENOMIC DNA]</scope>
    <source>
        <strain evidence="1">Arlian Lab</strain>
    </source>
</reference>
<evidence type="ECO:0000313" key="2">
    <source>
        <dbReference type="Proteomes" id="UP000616769"/>
    </source>
</evidence>
<dbReference type="AlphaFoldDB" id="A0A132A325"/>
<protein>
    <submittedName>
        <fullName evidence="1">Uncharacterized protein</fullName>
    </submittedName>
</protein>
<sequence>MNSNNFKADIIKINPAITKKDLQAILDVLNHANQNIGKSRDLRCNQAEQKCSKGIKRTQIILEDDQNDFVENRLLEKNCDQYLKNKDKLVFQVIYGKYKPYKKNKEWNFDGFITLKCGQISLLDCSGKM</sequence>
<dbReference type="EMBL" id="JXLN01010209">
    <property type="protein sequence ID" value="KPM05324.1"/>
    <property type="molecule type" value="Genomic_DNA"/>
</dbReference>
<comment type="caution">
    <text evidence="1">The sequence shown here is derived from an EMBL/GenBank/DDBJ whole genome shotgun (WGS) entry which is preliminary data.</text>
</comment>
<organism evidence="1 2">
    <name type="scientific">Sarcoptes scabiei</name>
    <name type="common">Itch mite</name>
    <name type="synonym">Acarus scabiei</name>
    <dbReference type="NCBI Taxonomy" id="52283"/>
    <lineage>
        <taxon>Eukaryota</taxon>
        <taxon>Metazoa</taxon>
        <taxon>Ecdysozoa</taxon>
        <taxon>Arthropoda</taxon>
        <taxon>Chelicerata</taxon>
        <taxon>Arachnida</taxon>
        <taxon>Acari</taxon>
        <taxon>Acariformes</taxon>
        <taxon>Sarcoptiformes</taxon>
        <taxon>Astigmata</taxon>
        <taxon>Psoroptidia</taxon>
        <taxon>Sarcoptoidea</taxon>
        <taxon>Sarcoptidae</taxon>
        <taxon>Sarcoptinae</taxon>
        <taxon>Sarcoptes</taxon>
    </lineage>
</organism>
<dbReference type="VEuPathDB" id="VectorBase:SSCA003913"/>
<name>A0A132A325_SARSC</name>
<proteinExistence type="predicted"/>
<accession>A0A132A325</accession>
<gene>
    <name evidence="1" type="ORF">QR98_0037850</name>
</gene>
<evidence type="ECO:0000313" key="1">
    <source>
        <dbReference type="EMBL" id="KPM05324.1"/>
    </source>
</evidence>
<dbReference type="Proteomes" id="UP000616769">
    <property type="component" value="Unassembled WGS sequence"/>
</dbReference>